<evidence type="ECO:0000313" key="1">
    <source>
        <dbReference type="EMBL" id="KKM94033.1"/>
    </source>
</evidence>
<name>A0A0F9LKY9_9ZZZZ</name>
<comment type="caution">
    <text evidence="1">The sequence shown here is derived from an EMBL/GenBank/DDBJ whole genome shotgun (WGS) entry which is preliminary data.</text>
</comment>
<gene>
    <name evidence="1" type="ORF">LCGC14_1202320</name>
</gene>
<organism evidence="1">
    <name type="scientific">marine sediment metagenome</name>
    <dbReference type="NCBI Taxonomy" id="412755"/>
    <lineage>
        <taxon>unclassified sequences</taxon>
        <taxon>metagenomes</taxon>
        <taxon>ecological metagenomes</taxon>
    </lineage>
</organism>
<dbReference type="AlphaFoldDB" id="A0A0F9LKY9"/>
<sequence length="38" mass="4490">MVITLVIGIILGLILISSRFDYYRIERNEIVHKRGIFK</sequence>
<dbReference type="EMBL" id="LAZR01006190">
    <property type="protein sequence ID" value="KKM94033.1"/>
    <property type="molecule type" value="Genomic_DNA"/>
</dbReference>
<reference evidence="1" key="1">
    <citation type="journal article" date="2015" name="Nature">
        <title>Complex archaea that bridge the gap between prokaryotes and eukaryotes.</title>
        <authorList>
            <person name="Spang A."/>
            <person name="Saw J.H."/>
            <person name="Jorgensen S.L."/>
            <person name="Zaremba-Niedzwiedzka K."/>
            <person name="Martijn J."/>
            <person name="Lind A.E."/>
            <person name="van Eijk R."/>
            <person name="Schleper C."/>
            <person name="Guy L."/>
            <person name="Ettema T.J."/>
        </authorList>
    </citation>
    <scope>NUCLEOTIDE SEQUENCE</scope>
</reference>
<proteinExistence type="predicted"/>
<protein>
    <submittedName>
        <fullName evidence="1">Uncharacterized protein</fullName>
    </submittedName>
</protein>
<accession>A0A0F9LKY9</accession>